<proteinExistence type="predicted"/>
<evidence type="ECO:0000313" key="1">
    <source>
        <dbReference type="EMBL" id="CAL7941065.1"/>
    </source>
</evidence>
<organism evidence="1 2">
    <name type="scientific">Xylocopa violacea</name>
    <name type="common">Violet carpenter bee</name>
    <name type="synonym">Apis violacea</name>
    <dbReference type="NCBI Taxonomy" id="135666"/>
    <lineage>
        <taxon>Eukaryota</taxon>
        <taxon>Metazoa</taxon>
        <taxon>Ecdysozoa</taxon>
        <taxon>Arthropoda</taxon>
        <taxon>Hexapoda</taxon>
        <taxon>Insecta</taxon>
        <taxon>Pterygota</taxon>
        <taxon>Neoptera</taxon>
        <taxon>Endopterygota</taxon>
        <taxon>Hymenoptera</taxon>
        <taxon>Apocrita</taxon>
        <taxon>Aculeata</taxon>
        <taxon>Apoidea</taxon>
        <taxon>Anthophila</taxon>
        <taxon>Apidae</taxon>
        <taxon>Xylocopa</taxon>
        <taxon>Xylocopa</taxon>
    </lineage>
</organism>
<keyword evidence="2" id="KW-1185">Reference proteome</keyword>
<name>A0ABP1NJ80_XYLVO</name>
<comment type="caution">
    <text evidence="1">The sequence shown here is derived from an EMBL/GenBank/DDBJ whole genome shotgun (WGS) entry which is preliminary data.</text>
</comment>
<evidence type="ECO:0000313" key="2">
    <source>
        <dbReference type="Proteomes" id="UP001642520"/>
    </source>
</evidence>
<dbReference type="EMBL" id="CAXAJV020001292">
    <property type="protein sequence ID" value="CAL7941065.1"/>
    <property type="molecule type" value="Genomic_DNA"/>
</dbReference>
<protein>
    <submittedName>
        <fullName evidence="1">Uncharacterized protein</fullName>
    </submittedName>
</protein>
<sequence>MTSGMSKQSQVCQRRSVFPVTIPLYEDGDYGSMTAYDARRKFRRAFEDRAKLLGSSKAFETSDHPGKGLRNLKLVDDKLELPYGTSWRLRVNSRAQRVKPVSYRDTTSAHARTEEVPESQVSTMGSKVDRIAEESKGWRNRTSVTDYAEFFYHSLCYMRTDRSLGTCAHTSSPQGRSSRFKDLRTEEILM</sequence>
<dbReference type="Proteomes" id="UP001642520">
    <property type="component" value="Unassembled WGS sequence"/>
</dbReference>
<accession>A0ABP1NJ80</accession>
<reference evidence="1 2" key="1">
    <citation type="submission" date="2024-08" db="EMBL/GenBank/DDBJ databases">
        <authorList>
            <person name="Will J Nash"/>
            <person name="Angela Man"/>
            <person name="Seanna McTaggart"/>
            <person name="Kendall Baker"/>
            <person name="Tom Barker"/>
            <person name="Leah Catchpole"/>
            <person name="Alex Durrant"/>
            <person name="Karim Gharbi"/>
            <person name="Naomi Irish"/>
            <person name="Gemy Kaithakottil"/>
            <person name="Debby Ku"/>
            <person name="Aaliyah Providence"/>
            <person name="Felix Shaw"/>
            <person name="David Swarbreck"/>
            <person name="Chris Watkins"/>
            <person name="Ann M. McCartney"/>
            <person name="Giulio Formenti"/>
            <person name="Alice Mouton"/>
            <person name="Noel Vella"/>
            <person name="Bjorn M von Reumont"/>
            <person name="Adriana Vella"/>
            <person name="Wilfried Haerty"/>
        </authorList>
    </citation>
    <scope>NUCLEOTIDE SEQUENCE [LARGE SCALE GENOMIC DNA]</scope>
</reference>
<gene>
    <name evidence="1" type="ORF">XYLVIOL_LOCUS4792</name>
</gene>